<dbReference type="Proteomes" id="UP000092461">
    <property type="component" value="Unassembled WGS sequence"/>
</dbReference>
<keyword evidence="1" id="KW-0479">Metal-binding</keyword>
<dbReference type="SUPFAM" id="SSF50891">
    <property type="entry name" value="Cyclophilin-like"/>
    <property type="match status" value="2"/>
</dbReference>
<feature type="compositionally biased region" description="Polar residues" evidence="5">
    <location>
        <begin position="918"/>
        <end position="929"/>
    </location>
</feature>
<feature type="region of interest" description="Disordered" evidence="5">
    <location>
        <begin position="918"/>
        <end position="997"/>
    </location>
</feature>
<dbReference type="PROSITE" id="PS50089">
    <property type="entry name" value="ZF_RING_2"/>
    <property type="match status" value="1"/>
</dbReference>
<feature type="domain" description="B box-type" evidence="8">
    <location>
        <begin position="169"/>
        <end position="210"/>
    </location>
</feature>
<dbReference type="InterPro" id="IPR017907">
    <property type="entry name" value="Znf_RING_CS"/>
</dbReference>
<dbReference type="GO" id="GO:0003755">
    <property type="term" value="F:peptidyl-prolyl cis-trans isomerase activity"/>
    <property type="evidence" value="ECO:0007669"/>
    <property type="project" value="InterPro"/>
</dbReference>
<dbReference type="GO" id="GO:0005737">
    <property type="term" value="C:cytoplasm"/>
    <property type="evidence" value="ECO:0007669"/>
    <property type="project" value="TreeGrafter"/>
</dbReference>
<dbReference type="PROSITE" id="PS00518">
    <property type="entry name" value="ZF_RING_1"/>
    <property type="match status" value="2"/>
</dbReference>
<dbReference type="GO" id="GO:0008270">
    <property type="term" value="F:zinc ion binding"/>
    <property type="evidence" value="ECO:0007669"/>
    <property type="project" value="UniProtKB-KW"/>
</dbReference>
<sequence length="1207" mass="133347">MGGNKTPLARSIPATALDASSYACLNLPPFFSTHHLPMELVVPPELEELILCSCCHLPFNDTDATPKLFSCRHHFCLKCVNSVLLKGGELYCVHCWKRTELPAPDMKPENLPTYNAILYLASNLNLLNLKSKPPDKAAHQHHATTTGTIGNTLAAAAAAAAAANSTKMKKGENCMTHAMPNALWCLKCHTLVCRACAGSEEHRNHTVKTQIEARDAIRNDIATELLSMQKSLSEVQHLVLKQRDFLLKILEACTSLKTQVETELINHLPTFEIAEMRESLGKAKIYLNMLEQQTPADAYKLYTTLHLEKQRLQSKHQEMFLQCKLDDLIRNYGVLFDFELIKQALATLHSGETLNSITMNGMGHHNPILFIMQHLQQQQQLSNSQASIPSPQPPICTPTVHVYPIYFFNIEINGSPCGRILIEVRNDVAPKMAKNFGALATGELGFGYKGCQIFQCWENESIITGDFELNNGRGGRSVFEEGFFMPDDTKILAIRGSVGMRRSQKRHDNMGLVGSQFRIILREMRGFTGIFAFVVEGLDLVEKISQAGDSAGKPQSNVVIVNCGKLHCCHLPFNDTDATPKLFSCRHHFCLKCVNSVLLKGGELYCVHCWKRTELPAPDMKPENLPTYNAILYLASNLNLLNLKSKPPDKAAHQHHATTTGTIGNTLAAAAAAAAAANSTKMKKGENCMTHAMPNALWCLKCHTLVCRACAGSEEHRNHTVKTQIEARDAIRNDIATELLSMQKSLSEVQHLVLKQRDFLLKILEACTSLKTQVETELINHLPTFEIAEMRESLGKAKIYLNMLEQQTPADAYKLYTTLHLEKQRLQSKHQEMFLQCKLDDLIRNYGVLFDFELIKQALATLHSGETLNSITMNGMGHHNPILLLANYCISQLYSRHILTNKHSQALAAAAAASNGSVYHQPGTSQALTPSPHDPGTPHGKTFSDLTSPKNAPTQQQPLPPGAPQPPVGTGSSYGHHSDSLVPVAQGQPPQGANMRHSSYEMNGMAVPISIMQHLQQQQQLSNSQASIPSPQPPICTPTVHVYPIYFFNIEINGSPCGRILIEVRNDVAPKMAKNFGALATGELGFGYKGCQIFQCWENESIITGDFELNNGRGGRSVFEEGFFMPDDTKILAIRGSVGMRRSQKRHDNMGLVGSQFRIILREMRGFTGIFAFVVEGLDLVEKISQAGDSAGKPQSNVVIVNCGKLQ</sequence>
<evidence type="ECO:0000313" key="9">
    <source>
        <dbReference type="EnsemblMetazoa" id="LLOJ001062-PA"/>
    </source>
</evidence>
<dbReference type="SUPFAM" id="SSF57850">
    <property type="entry name" value="RING/U-box"/>
    <property type="match status" value="1"/>
</dbReference>
<evidence type="ECO:0000259" key="7">
    <source>
        <dbReference type="PROSITE" id="PS50089"/>
    </source>
</evidence>
<feature type="domain" description="PPIase cyclophilin-type" evidence="6">
    <location>
        <begin position="407"/>
        <end position="565"/>
    </location>
</feature>
<feature type="compositionally biased region" description="Pro residues" evidence="5">
    <location>
        <begin position="958"/>
        <end position="967"/>
    </location>
</feature>
<evidence type="ECO:0000256" key="5">
    <source>
        <dbReference type="SAM" id="MobiDB-lite"/>
    </source>
</evidence>
<dbReference type="GO" id="GO:0016018">
    <property type="term" value="F:cyclosporin A binding"/>
    <property type="evidence" value="ECO:0007669"/>
    <property type="project" value="TreeGrafter"/>
</dbReference>
<dbReference type="FunFam" id="3.30.40.10:FF:000662">
    <property type="entry name" value="Peptidyl-prolyl cis-trans isomerase (Cyclophilin)"/>
    <property type="match status" value="1"/>
</dbReference>
<dbReference type="Gene3D" id="3.30.160.60">
    <property type="entry name" value="Classic Zinc Finger"/>
    <property type="match status" value="2"/>
</dbReference>
<dbReference type="PROSITE" id="PS50119">
    <property type="entry name" value="ZF_BBOX"/>
    <property type="match status" value="2"/>
</dbReference>
<dbReference type="PROSITE" id="PS50072">
    <property type="entry name" value="CSA_PPIASE_2"/>
    <property type="match status" value="2"/>
</dbReference>
<feature type="compositionally biased region" description="Polar residues" evidence="5">
    <location>
        <begin position="988"/>
        <end position="997"/>
    </location>
</feature>
<name>A0A1B0GH87_LUTLO</name>
<evidence type="ECO:0000259" key="8">
    <source>
        <dbReference type="PROSITE" id="PS50119"/>
    </source>
</evidence>
<evidence type="ECO:0000256" key="3">
    <source>
        <dbReference type="ARBA" id="ARBA00022833"/>
    </source>
</evidence>
<organism evidence="9 10">
    <name type="scientific">Lutzomyia longipalpis</name>
    <name type="common">Sand fly</name>
    <dbReference type="NCBI Taxonomy" id="7200"/>
    <lineage>
        <taxon>Eukaryota</taxon>
        <taxon>Metazoa</taxon>
        <taxon>Ecdysozoa</taxon>
        <taxon>Arthropoda</taxon>
        <taxon>Hexapoda</taxon>
        <taxon>Insecta</taxon>
        <taxon>Pterygota</taxon>
        <taxon>Neoptera</taxon>
        <taxon>Endopterygota</taxon>
        <taxon>Diptera</taxon>
        <taxon>Nematocera</taxon>
        <taxon>Psychodoidea</taxon>
        <taxon>Psychodidae</taxon>
        <taxon>Lutzomyia</taxon>
        <taxon>Lutzomyia</taxon>
    </lineage>
</organism>
<evidence type="ECO:0000256" key="2">
    <source>
        <dbReference type="ARBA" id="ARBA00022771"/>
    </source>
</evidence>
<dbReference type="SUPFAM" id="SSF57845">
    <property type="entry name" value="B-box zinc-binding domain"/>
    <property type="match status" value="2"/>
</dbReference>
<dbReference type="Gene3D" id="2.40.100.10">
    <property type="entry name" value="Cyclophilin-like"/>
    <property type="match status" value="2"/>
</dbReference>
<evidence type="ECO:0000313" key="10">
    <source>
        <dbReference type="Proteomes" id="UP000092461"/>
    </source>
</evidence>
<feature type="domain" description="PPIase cyclophilin-type" evidence="6">
    <location>
        <begin position="1047"/>
        <end position="1205"/>
    </location>
</feature>
<dbReference type="CDD" id="cd19756">
    <property type="entry name" value="Bbox2"/>
    <property type="match status" value="2"/>
</dbReference>
<dbReference type="Pfam" id="PF00643">
    <property type="entry name" value="zf-B_box"/>
    <property type="match status" value="2"/>
</dbReference>
<dbReference type="SMART" id="SM00184">
    <property type="entry name" value="RING"/>
    <property type="match status" value="2"/>
</dbReference>
<dbReference type="AlphaFoldDB" id="A0A1B0GH87"/>
<dbReference type="VEuPathDB" id="VectorBase:LLOJ001062"/>
<dbReference type="InterPro" id="IPR029000">
    <property type="entry name" value="Cyclophilin-like_dom_sf"/>
</dbReference>
<dbReference type="EMBL" id="AJWK01004061">
    <property type="status" value="NOT_ANNOTATED_CDS"/>
    <property type="molecule type" value="Genomic_DNA"/>
</dbReference>
<dbReference type="PANTHER" id="PTHR11071:SF577">
    <property type="entry name" value="PEPTIDYL-PROLYL CIS-TRANS ISOMERASE"/>
    <property type="match status" value="1"/>
</dbReference>
<dbReference type="InterPro" id="IPR002130">
    <property type="entry name" value="Cyclophilin-type_PPIase_dom"/>
</dbReference>
<dbReference type="FunFam" id="2.40.100.10:FF:000036">
    <property type="entry name" value="Peptidyl-prolyl cis-trans isomerase"/>
    <property type="match status" value="2"/>
</dbReference>
<dbReference type="GO" id="GO:0006457">
    <property type="term" value="P:protein folding"/>
    <property type="evidence" value="ECO:0007669"/>
    <property type="project" value="TreeGrafter"/>
</dbReference>
<dbReference type="EnsemblMetazoa" id="LLOJ001062-RA">
    <property type="protein sequence ID" value="LLOJ001062-PA"/>
    <property type="gene ID" value="LLOJ001062"/>
</dbReference>
<keyword evidence="3" id="KW-0862">Zinc</keyword>
<protein>
    <submittedName>
        <fullName evidence="9">Uncharacterized protein</fullName>
    </submittedName>
</protein>
<evidence type="ECO:0000256" key="1">
    <source>
        <dbReference type="ARBA" id="ARBA00022723"/>
    </source>
</evidence>
<feature type="domain" description="RING-type" evidence="7">
    <location>
        <begin position="52"/>
        <end position="95"/>
    </location>
</feature>
<dbReference type="InterPro" id="IPR001841">
    <property type="entry name" value="Znf_RING"/>
</dbReference>
<proteinExistence type="predicted"/>
<dbReference type="VEuPathDB" id="VectorBase:LLONM1_008799"/>
<keyword evidence="2 4" id="KW-0863">Zinc-finger</keyword>
<dbReference type="Gene3D" id="3.30.40.10">
    <property type="entry name" value="Zinc/RING finger domain, C3HC4 (zinc finger)"/>
    <property type="match status" value="2"/>
</dbReference>
<dbReference type="SMART" id="SM00336">
    <property type="entry name" value="BBOX"/>
    <property type="match status" value="2"/>
</dbReference>
<reference evidence="9" key="1">
    <citation type="submission" date="2020-05" db="UniProtKB">
        <authorList>
            <consortium name="EnsemblMetazoa"/>
        </authorList>
    </citation>
    <scope>IDENTIFICATION</scope>
    <source>
        <strain evidence="9">Jacobina</strain>
    </source>
</reference>
<accession>A0A1B0GH87</accession>
<dbReference type="Pfam" id="PF00160">
    <property type="entry name" value="Pro_isomerase"/>
    <property type="match status" value="2"/>
</dbReference>
<keyword evidence="10" id="KW-1185">Reference proteome</keyword>
<dbReference type="InterPro" id="IPR013083">
    <property type="entry name" value="Znf_RING/FYVE/PHD"/>
</dbReference>
<evidence type="ECO:0000256" key="4">
    <source>
        <dbReference type="PROSITE-ProRule" id="PRU00024"/>
    </source>
</evidence>
<dbReference type="EMBL" id="AJWK01004062">
    <property type="status" value="NOT_ANNOTATED_CDS"/>
    <property type="molecule type" value="Genomic_DNA"/>
</dbReference>
<feature type="domain" description="B box-type" evidence="8">
    <location>
        <begin position="683"/>
        <end position="724"/>
    </location>
</feature>
<evidence type="ECO:0000259" key="6">
    <source>
        <dbReference type="PROSITE" id="PS50072"/>
    </source>
</evidence>
<dbReference type="PANTHER" id="PTHR11071">
    <property type="entry name" value="PEPTIDYL-PROLYL CIS-TRANS ISOMERASE"/>
    <property type="match status" value="1"/>
</dbReference>
<dbReference type="InterPro" id="IPR000315">
    <property type="entry name" value="Znf_B-box"/>
</dbReference>